<proteinExistence type="predicted"/>
<sequence>MKVLIQIFYQLVVYRKYARILISVVGSVLLSYTTFSQSAPDYKLIQGLEDQWLIYNDNYKGYVPYFRKEHGVQSALSLYVDLRKYSHYSLLLQAPGETHLFIQSQLCRTFPAQSKTILNIDSLQKQTKTRFVLVTLYVPNGHFQIPTAQVIYPYKNKIEKIEDKVEEDDPLAEVRNSYQPRLRDLSEFPDFVTICIVVLLAFYTFLLNYHPKAFKRNFSFNDMFSADMRDDATSIAKPLSQINILFVLAHSMSLSLFYMMAQRYSDTFFVNVLPIQLADSFGSLVGYFTICVGIIWILLIGKYFFVYAIGIVFGLTNVASIHYYEYLLFSRIFFLIVLPLQFIFMLSFPQWLGGSLKIIVICLFIFNIIRILTISSVLNKITSFRNLYLFSYLCATELIPLIIGIKFLAK</sequence>
<organism evidence="2 3">
    <name type="scientific">Xanthocytophaga flava</name>
    <dbReference type="NCBI Taxonomy" id="3048013"/>
    <lineage>
        <taxon>Bacteria</taxon>
        <taxon>Pseudomonadati</taxon>
        <taxon>Bacteroidota</taxon>
        <taxon>Cytophagia</taxon>
        <taxon>Cytophagales</taxon>
        <taxon>Rhodocytophagaceae</taxon>
        <taxon>Xanthocytophaga</taxon>
    </lineage>
</organism>
<feature type="transmembrane region" description="Helical" evidence="1">
    <location>
        <begin position="390"/>
        <end position="409"/>
    </location>
</feature>
<feature type="transmembrane region" description="Helical" evidence="1">
    <location>
        <begin position="191"/>
        <end position="209"/>
    </location>
</feature>
<feature type="transmembrane region" description="Helical" evidence="1">
    <location>
        <begin position="281"/>
        <end position="299"/>
    </location>
</feature>
<evidence type="ECO:0000313" key="3">
    <source>
        <dbReference type="Proteomes" id="UP001228581"/>
    </source>
</evidence>
<reference evidence="2 3" key="1">
    <citation type="submission" date="2023-05" db="EMBL/GenBank/DDBJ databases">
        <authorList>
            <person name="Zhang X."/>
        </authorList>
    </citation>
    <scope>NUCLEOTIDE SEQUENCE [LARGE SCALE GENOMIC DNA]</scope>
    <source>
        <strain evidence="2 3">DM2B3-1</strain>
    </source>
</reference>
<feature type="transmembrane region" description="Helical" evidence="1">
    <location>
        <begin position="358"/>
        <end position="378"/>
    </location>
</feature>
<feature type="transmembrane region" description="Helical" evidence="1">
    <location>
        <begin position="328"/>
        <end position="346"/>
    </location>
</feature>
<protein>
    <submittedName>
        <fullName evidence="2">DUF4271 domain-containing protein</fullName>
    </submittedName>
</protein>
<name>A0ABT7CLJ8_9BACT</name>
<evidence type="ECO:0000256" key="1">
    <source>
        <dbReference type="SAM" id="Phobius"/>
    </source>
</evidence>
<evidence type="ECO:0000313" key="2">
    <source>
        <dbReference type="EMBL" id="MDJ1494625.1"/>
    </source>
</evidence>
<dbReference type="Proteomes" id="UP001228581">
    <property type="component" value="Unassembled WGS sequence"/>
</dbReference>
<keyword evidence="1" id="KW-0812">Transmembrane</keyword>
<dbReference type="Pfam" id="PF14093">
    <property type="entry name" value="DUF4271"/>
    <property type="match status" value="1"/>
</dbReference>
<dbReference type="EMBL" id="JASJOT010000010">
    <property type="protein sequence ID" value="MDJ1494625.1"/>
    <property type="molecule type" value="Genomic_DNA"/>
</dbReference>
<keyword evidence="1" id="KW-0472">Membrane</keyword>
<keyword evidence="3" id="KW-1185">Reference proteome</keyword>
<dbReference type="RefSeq" id="WP_313997929.1">
    <property type="nucleotide sequence ID" value="NZ_JASJOT010000010.1"/>
</dbReference>
<keyword evidence="1" id="KW-1133">Transmembrane helix</keyword>
<accession>A0ABT7CLJ8</accession>
<gene>
    <name evidence="2" type="ORF">QNI19_16890</name>
</gene>
<comment type="caution">
    <text evidence="2">The sequence shown here is derived from an EMBL/GenBank/DDBJ whole genome shotgun (WGS) entry which is preliminary data.</text>
</comment>
<dbReference type="InterPro" id="IPR025367">
    <property type="entry name" value="DUF4271"/>
</dbReference>
<feature type="transmembrane region" description="Helical" evidence="1">
    <location>
        <begin position="242"/>
        <end position="261"/>
    </location>
</feature>